<feature type="domain" description="SEC7" evidence="3">
    <location>
        <begin position="501"/>
        <end position="666"/>
    </location>
</feature>
<dbReference type="InterPro" id="IPR035999">
    <property type="entry name" value="Sec7_dom_sf"/>
</dbReference>
<feature type="compositionally biased region" description="Basic and acidic residues" evidence="1">
    <location>
        <begin position="208"/>
        <end position="218"/>
    </location>
</feature>
<feature type="compositionally biased region" description="Polar residues" evidence="1">
    <location>
        <begin position="1203"/>
        <end position="1215"/>
    </location>
</feature>
<dbReference type="SMART" id="SM00233">
    <property type="entry name" value="PH"/>
    <property type="match status" value="1"/>
</dbReference>
<dbReference type="PANTHER" id="PTHR10663:SF405">
    <property type="entry name" value="ARF GUANINE NUCLEOTIDE EXCHANGE FACTOR SYT1"/>
    <property type="match status" value="1"/>
</dbReference>
<feature type="region of interest" description="Disordered" evidence="1">
    <location>
        <begin position="195"/>
        <end position="231"/>
    </location>
</feature>
<evidence type="ECO:0000313" key="4">
    <source>
        <dbReference type="EMBL" id="KXT03666.1"/>
    </source>
</evidence>
<reference evidence="4 5" key="1">
    <citation type="submission" date="2015-07" db="EMBL/GenBank/DDBJ databases">
        <title>Comparative genomics of the Sigatoka disease complex on banana suggests a link between parallel evolutionary changes in Pseudocercospora fijiensis and Pseudocercospora eumusae and increased virulence on the banana host.</title>
        <authorList>
            <person name="Chang T.-C."/>
            <person name="Salvucci A."/>
            <person name="Crous P.W."/>
            <person name="Stergiopoulos I."/>
        </authorList>
    </citation>
    <scope>NUCLEOTIDE SEQUENCE [LARGE SCALE GENOMIC DNA]</scope>
    <source>
        <strain evidence="4 5">CBS 114824</strain>
    </source>
</reference>
<feature type="compositionally biased region" description="Basic residues" evidence="1">
    <location>
        <begin position="219"/>
        <end position="229"/>
    </location>
</feature>
<feature type="compositionally biased region" description="Polar residues" evidence="1">
    <location>
        <begin position="1109"/>
        <end position="1122"/>
    </location>
</feature>
<accession>A0A139HMN2</accession>
<organism evidence="4 5">
    <name type="scientific">Pseudocercospora eumusae</name>
    <dbReference type="NCBI Taxonomy" id="321146"/>
    <lineage>
        <taxon>Eukaryota</taxon>
        <taxon>Fungi</taxon>
        <taxon>Dikarya</taxon>
        <taxon>Ascomycota</taxon>
        <taxon>Pezizomycotina</taxon>
        <taxon>Dothideomycetes</taxon>
        <taxon>Dothideomycetidae</taxon>
        <taxon>Mycosphaerellales</taxon>
        <taxon>Mycosphaerellaceae</taxon>
        <taxon>Pseudocercospora</taxon>
    </lineage>
</organism>
<feature type="compositionally biased region" description="Basic and acidic residues" evidence="1">
    <location>
        <begin position="1425"/>
        <end position="1435"/>
    </location>
</feature>
<feature type="region of interest" description="Disordered" evidence="1">
    <location>
        <begin position="414"/>
        <end position="505"/>
    </location>
</feature>
<feature type="compositionally biased region" description="Basic residues" evidence="1">
    <location>
        <begin position="1266"/>
        <end position="1292"/>
    </location>
</feature>
<proteinExistence type="predicted"/>
<dbReference type="GO" id="GO:0032012">
    <property type="term" value="P:regulation of ARF protein signal transduction"/>
    <property type="evidence" value="ECO:0007669"/>
    <property type="project" value="InterPro"/>
</dbReference>
<feature type="compositionally biased region" description="Polar residues" evidence="1">
    <location>
        <begin position="414"/>
        <end position="424"/>
    </location>
</feature>
<evidence type="ECO:0008006" key="6">
    <source>
        <dbReference type="Google" id="ProtNLM"/>
    </source>
</evidence>
<dbReference type="SUPFAM" id="SSF48425">
    <property type="entry name" value="Sec7 domain"/>
    <property type="match status" value="1"/>
</dbReference>
<feature type="compositionally biased region" description="Pro residues" evidence="1">
    <location>
        <begin position="60"/>
        <end position="71"/>
    </location>
</feature>
<dbReference type="PROSITE" id="PS50003">
    <property type="entry name" value="PH_DOMAIN"/>
    <property type="match status" value="1"/>
</dbReference>
<dbReference type="SUPFAM" id="SSF50729">
    <property type="entry name" value="PH domain-like"/>
    <property type="match status" value="1"/>
</dbReference>
<feature type="region of interest" description="Disordered" evidence="1">
    <location>
        <begin position="245"/>
        <end position="391"/>
    </location>
</feature>
<dbReference type="InterPro" id="IPR000904">
    <property type="entry name" value="Sec7_dom"/>
</dbReference>
<keyword evidence="5" id="KW-1185">Reference proteome</keyword>
<dbReference type="InterPro" id="IPR023394">
    <property type="entry name" value="Sec7_C_sf"/>
</dbReference>
<sequence length="1633" mass="179386">MPLLGRRRSLLDFKHGRRQNESHNDNNNNNNNNHDDDDDEASLGTSSPPFLHTPSTLLPLAPPSTPLPPRPASQCNPSHSRLSHDLHPDDIDVSTDNEGTGTGTGTARPNKRFSLMRFRNFSESHLSARARMDAERERVDEDLPPVPAPISLPAVAGSADVPKIVRTAPTMHHAEHGEQQHMEEERKPARPSLFKITSARGRSSAQLDSRKSMDELRQQKKSLRWRRGKSGLEHLHRLSTMHLNNQHMAPPSYGDESNSALAVPVSMPDPRMSESSRSDGSNASSADGHIYGSTTTTTHTVSTHTTFFKLPRRNKKRNSLFPVPIKLPPPDDAQSHGDQGPTTPRASTHSAVEPPSTTPTEHHAEGARLRRAHTEASPTKRRSQSALSSPHASLAKASLSFAEPGMNLFRQTSTRSINSATSSPLQPPMRLGLRDRSSTTSSFGAHSSHDAGTPPPLSASGRNSTSTTGRSSFGGFLNLSRFRQSSEPHSPRHGSPGTGSKSNSFAMSREALVVPDREEGDTPGKYLERLQAAVAKSVIAGILSKSSDPFMQAVLRSYTRTFPFFTEPIDMSLRKFLLQAELPKETQQVDRVIQAFADRYHECNPGIFLDSGVAYVVAFSIMMLHTDAFNKNNKRKMQKPDYLKNTSGQGISDDVLACFYDNICYTPFVHWDEDVDFNGERMMPFKSKKHHHAKLRSAIPGSETTKKPSGPVDPYTLIIENRLDTLRPNIKDSILMDDPYDYRGNQGELDPGYLQRAFTHTGMIQIISPRSRPAAYESQMINGQPNPTETQQGIIDLKITKVGLLWRKSSKKKKTRSPWQEWGAILTASQLYLFKNSHWAKGLMQQFHNAQRPMQARTPVTFKPPLQDFKPDALIKTDNAIALVDSTYTRHKNAFTFVGTSGQDEVFLADNEAELNDWLGLINYAAAFRAAGVRIRGMVGGSEEDTRPKDVSRLDSTKSTHLIQTQMGEATIRSRTLEPSLQRQVMAARRQIMVAKINELEKGIVDANRQLESMLRNARHLLVLAPIAPKTREDVVHAAAKADAMIKWARRDIWRMKAHRDILAMDVRIDGLSASDLEKLTLSVPAEPESAKKHKPTMLTRLSSSRTSNARSPPQSPLTLQMSGRPPTRGSVDRPAGIDVFSTPPESASPAREDGWRLPPLNIDASAEPEAHRPSITSTYLSSASPPASHASLSHSASMSSMLQVQRTASTSASESGRGRTTPAGSINDRELQLLARATMAPDSEGARRPSFDGTASGNSPENKHKGVRRSLQKTLRDHHPHSYSQRHRRNKHSDSTVRSGGFEDRGTEGAAPGLAREKPRFILHGKQASVVQFGGDWERMKLRREQYGSQISDSPYQAQLDAAVERRRSEQHELLRAGMASPLVYDFGRDTADDDTDAVSVLSEGSRSFREDAQAAAAYTTRKSPSDSPRHVSSSEDVSDAISGVFDLSSWDPDAGRRTTVIGPSPTKATLSSPFERQGRYSSLQKSPDGNIEHIEGDADADNNQMYSTPPSSANRDNRRTVIGPSTTTSSPLTARMSPESTSPSQQALGRHGSVRKIASAEASMASASLGRRLFSSTGPTSAGAAHETHDADGESDGEDEKGFVAAISDEELRRMSSSLSAPASPHRMRVM</sequence>
<name>A0A139HMN2_9PEZI</name>
<evidence type="ECO:0000259" key="2">
    <source>
        <dbReference type="PROSITE" id="PS50003"/>
    </source>
</evidence>
<dbReference type="InterPro" id="IPR011993">
    <property type="entry name" value="PH-like_dom_sf"/>
</dbReference>
<feature type="region of interest" description="Disordered" evidence="1">
    <location>
        <begin position="1085"/>
        <end position="1321"/>
    </location>
</feature>
<feature type="compositionally biased region" description="Basic and acidic residues" evidence="1">
    <location>
        <begin position="360"/>
        <end position="374"/>
    </location>
</feature>
<dbReference type="EMBL" id="LFZN01000028">
    <property type="protein sequence ID" value="KXT03666.1"/>
    <property type="molecule type" value="Genomic_DNA"/>
</dbReference>
<feature type="compositionally biased region" description="Low complexity" evidence="1">
    <location>
        <begin position="458"/>
        <end position="476"/>
    </location>
</feature>
<evidence type="ECO:0000313" key="5">
    <source>
        <dbReference type="Proteomes" id="UP000070133"/>
    </source>
</evidence>
<dbReference type="CDD" id="cd00171">
    <property type="entry name" value="Sec7"/>
    <property type="match status" value="1"/>
</dbReference>
<comment type="caution">
    <text evidence="4">The sequence shown here is derived from an EMBL/GenBank/DDBJ whole genome shotgun (WGS) entry which is preliminary data.</text>
</comment>
<protein>
    <recommendedName>
        <fullName evidence="6">SEC7 domain-containing protein</fullName>
    </recommendedName>
</protein>
<dbReference type="SMART" id="SM00222">
    <property type="entry name" value="Sec7"/>
    <property type="match status" value="1"/>
</dbReference>
<feature type="compositionally biased region" description="Polar residues" evidence="1">
    <location>
        <begin position="1468"/>
        <end position="1489"/>
    </location>
</feature>
<feature type="region of interest" description="Disordered" evidence="1">
    <location>
        <begin position="1448"/>
        <end position="1633"/>
    </location>
</feature>
<feature type="compositionally biased region" description="Polar residues" evidence="1">
    <location>
        <begin position="336"/>
        <end position="350"/>
    </location>
</feature>
<feature type="region of interest" description="Disordered" evidence="1">
    <location>
        <begin position="1"/>
        <end position="109"/>
    </location>
</feature>
<feature type="compositionally biased region" description="Polar residues" evidence="1">
    <location>
        <begin position="1503"/>
        <end position="1516"/>
    </location>
</feature>
<dbReference type="Pfam" id="PF01369">
    <property type="entry name" value="Sec7"/>
    <property type="match status" value="1"/>
</dbReference>
<dbReference type="GO" id="GO:0005085">
    <property type="term" value="F:guanyl-nucleotide exchange factor activity"/>
    <property type="evidence" value="ECO:0007669"/>
    <property type="project" value="InterPro"/>
</dbReference>
<dbReference type="STRING" id="321146.A0A139HMN2"/>
<feature type="compositionally biased region" description="Low complexity" evidence="1">
    <location>
        <begin position="1561"/>
        <end position="1570"/>
    </location>
</feature>
<dbReference type="Gene3D" id="1.10.1000.11">
    <property type="entry name" value="Arf Nucleotide-binding Site Opener,domain 2"/>
    <property type="match status" value="1"/>
</dbReference>
<dbReference type="Gene3D" id="2.30.29.30">
    <property type="entry name" value="Pleckstrin-homology domain (PH domain)/Phosphotyrosine-binding domain (PTB)"/>
    <property type="match status" value="1"/>
</dbReference>
<evidence type="ECO:0000256" key="1">
    <source>
        <dbReference type="SAM" id="MobiDB-lite"/>
    </source>
</evidence>
<dbReference type="OrthoDB" id="430364at2759"/>
<feature type="compositionally biased region" description="Low complexity" evidence="1">
    <location>
        <begin position="1099"/>
        <end position="1108"/>
    </location>
</feature>
<dbReference type="Proteomes" id="UP000070133">
    <property type="component" value="Unassembled WGS sequence"/>
</dbReference>
<dbReference type="PANTHER" id="PTHR10663">
    <property type="entry name" value="GUANYL-NUCLEOTIDE EXCHANGE FACTOR"/>
    <property type="match status" value="1"/>
</dbReference>
<feature type="compositionally biased region" description="Low complexity" evidence="1">
    <location>
        <begin position="1181"/>
        <end position="1202"/>
    </location>
</feature>
<feature type="compositionally biased region" description="Low complexity" evidence="1">
    <location>
        <begin position="293"/>
        <end position="306"/>
    </location>
</feature>
<feature type="compositionally biased region" description="Basic and acidic residues" evidence="1">
    <location>
        <begin position="9"/>
        <end position="24"/>
    </location>
</feature>
<feature type="region of interest" description="Disordered" evidence="1">
    <location>
        <begin position="1420"/>
        <end position="1439"/>
    </location>
</feature>
<dbReference type="PROSITE" id="PS50190">
    <property type="entry name" value="SEC7"/>
    <property type="match status" value="1"/>
</dbReference>
<feature type="domain" description="PH" evidence="2">
    <location>
        <begin position="798"/>
        <end position="927"/>
    </location>
</feature>
<feature type="compositionally biased region" description="Polar residues" evidence="1">
    <location>
        <begin position="1525"/>
        <end position="1549"/>
    </location>
</feature>
<evidence type="ECO:0000259" key="3">
    <source>
        <dbReference type="PROSITE" id="PS50190"/>
    </source>
</evidence>
<gene>
    <name evidence="4" type="ORF">AC578_5153</name>
</gene>
<dbReference type="InterPro" id="IPR001849">
    <property type="entry name" value="PH_domain"/>
</dbReference>